<dbReference type="EMBL" id="SLVU01000040">
    <property type="protein sequence ID" value="TCN17229.1"/>
    <property type="molecule type" value="Genomic_DNA"/>
</dbReference>
<dbReference type="Proteomes" id="UP000295043">
    <property type="component" value="Unassembled WGS sequence"/>
</dbReference>
<name>A0A4R2AWU1_9HYPH</name>
<organism evidence="1 2">
    <name type="scientific">Sinorhizobium americanum</name>
    <dbReference type="NCBI Taxonomy" id="194963"/>
    <lineage>
        <taxon>Bacteria</taxon>
        <taxon>Pseudomonadati</taxon>
        <taxon>Pseudomonadota</taxon>
        <taxon>Alphaproteobacteria</taxon>
        <taxon>Hyphomicrobiales</taxon>
        <taxon>Rhizobiaceae</taxon>
        <taxon>Sinorhizobium/Ensifer group</taxon>
        <taxon>Sinorhizobium</taxon>
    </lineage>
</organism>
<evidence type="ECO:0000313" key="1">
    <source>
        <dbReference type="EMBL" id="TCN17229.1"/>
    </source>
</evidence>
<comment type="caution">
    <text evidence="1">The sequence shown here is derived from an EMBL/GenBank/DDBJ whole genome shotgun (WGS) entry which is preliminary data.</text>
</comment>
<proteinExistence type="predicted"/>
<sequence length="57" mass="6365">MRPYVFDGQEAARGGVFISLSADGELKIERAFVRPEDEPVVVEVENSNGGRSQWRGR</sequence>
<dbReference type="AlphaFoldDB" id="A0A4R2AWU1"/>
<reference evidence="1 2" key="1">
    <citation type="submission" date="2019-03" db="EMBL/GenBank/DDBJ databases">
        <title>Genomic Encyclopedia of Type Strains, Phase IV (KMG-V): Genome sequencing to study the core and pangenomes of soil and plant-associated prokaryotes.</title>
        <authorList>
            <person name="Whitman W."/>
        </authorList>
    </citation>
    <scope>NUCLEOTIDE SEQUENCE [LARGE SCALE GENOMIC DNA]</scope>
    <source>
        <strain evidence="1 2">23C40</strain>
    </source>
</reference>
<protein>
    <submittedName>
        <fullName evidence="1">Uncharacterized protein</fullName>
    </submittedName>
</protein>
<evidence type="ECO:0000313" key="2">
    <source>
        <dbReference type="Proteomes" id="UP000295043"/>
    </source>
</evidence>
<gene>
    <name evidence="1" type="ORF">EV184_1404</name>
</gene>
<accession>A0A4R2AWU1</accession>